<evidence type="ECO:0000256" key="1">
    <source>
        <dbReference type="SAM" id="MobiDB-lite"/>
    </source>
</evidence>
<evidence type="ECO:0000313" key="2">
    <source>
        <dbReference type="EMBL" id="RAW62168.1"/>
    </source>
</evidence>
<dbReference type="Proteomes" id="UP000250429">
    <property type="component" value="Unassembled WGS sequence"/>
</dbReference>
<feature type="compositionally biased region" description="Basic and acidic residues" evidence="1">
    <location>
        <begin position="45"/>
        <end position="64"/>
    </location>
</feature>
<feature type="compositionally biased region" description="Polar residues" evidence="1">
    <location>
        <begin position="1"/>
        <end position="14"/>
    </location>
</feature>
<name>A0A329UM14_9FIRM</name>
<protein>
    <submittedName>
        <fullName evidence="2">Uncharacterized protein</fullName>
    </submittedName>
</protein>
<proteinExistence type="predicted"/>
<keyword evidence="3" id="KW-1185">Reference proteome</keyword>
<dbReference type="AlphaFoldDB" id="A0A329UM14"/>
<feature type="region of interest" description="Disordered" evidence="1">
    <location>
        <begin position="1"/>
        <end position="89"/>
    </location>
</feature>
<accession>A0A329UM14</accession>
<gene>
    <name evidence="2" type="ORF">C4N23_05215</name>
</gene>
<dbReference type="EMBL" id="PRLC01000006">
    <property type="protein sequence ID" value="RAW62168.1"/>
    <property type="molecule type" value="Genomic_DNA"/>
</dbReference>
<sequence>MRGLGSPQSLQFSTLRPAAAKEPKALRGDFTPLPRAPPLGKTPSGRREMSHMRQREDSWREAPERASPAEAAQGVGLDSAYDGADCAPV</sequence>
<evidence type="ECO:0000313" key="3">
    <source>
        <dbReference type="Proteomes" id="UP000250429"/>
    </source>
</evidence>
<reference evidence="2 3" key="1">
    <citation type="submission" date="2018-02" db="EMBL/GenBank/DDBJ databases">
        <title>Complete genome sequencing of Faecalibacterium prausnitzii strains isolated from the human gut.</title>
        <authorList>
            <person name="Fitzgerald B.C."/>
            <person name="Shkoporov A.N."/>
            <person name="Ross P.R."/>
            <person name="Hill C."/>
        </authorList>
    </citation>
    <scope>NUCLEOTIDE SEQUENCE [LARGE SCALE GENOMIC DNA]</scope>
    <source>
        <strain evidence="2 3">APC922/41-1</strain>
    </source>
</reference>
<organism evidence="2 3">
    <name type="scientific">Faecalibacterium hattorii</name>
    <dbReference type="NCBI Taxonomy" id="2935520"/>
    <lineage>
        <taxon>Bacteria</taxon>
        <taxon>Bacillati</taxon>
        <taxon>Bacillota</taxon>
        <taxon>Clostridia</taxon>
        <taxon>Eubacteriales</taxon>
        <taxon>Oscillospiraceae</taxon>
        <taxon>Faecalibacterium</taxon>
    </lineage>
</organism>
<comment type="caution">
    <text evidence="2">The sequence shown here is derived from an EMBL/GenBank/DDBJ whole genome shotgun (WGS) entry which is preliminary data.</text>
</comment>